<sequence>MTDTGQLTFTTLGGETVTVKKRGKHYIQPRGYIQRPGTGPAGETCGTCEHITKSRHFAKCELSRGRWTRGRGTDILVKAPACRRWEAASE</sequence>
<dbReference type="RefSeq" id="WP_176531571.1">
    <property type="nucleotide sequence ID" value="NZ_CP088022.1"/>
</dbReference>
<comment type="caution">
    <text evidence="1">The sequence shown here is derived from an EMBL/GenBank/DDBJ whole genome shotgun (WGS) entry which is preliminary data.</text>
</comment>
<gene>
    <name evidence="1" type="ORF">HU230_19930</name>
</gene>
<reference evidence="1" key="1">
    <citation type="submission" date="2020-06" db="EMBL/GenBank/DDBJ databases">
        <title>Whole Genome Sequence of Bradyrhizobium sp. Strain 66S1MB.</title>
        <authorList>
            <person name="Bromfield E."/>
            <person name="Cloutier S."/>
        </authorList>
    </citation>
    <scope>NUCLEOTIDE SEQUENCE</scope>
    <source>
        <strain evidence="1">66S1MB</strain>
    </source>
</reference>
<evidence type="ECO:0000313" key="1">
    <source>
        <dbReference type="EMBL" id="NVL07975.1"/>
    </source>
</evidence>
<organism evidence="1">
    <name type="scientific">Bradyrhizobium quebecense</name>
    <dbReference type="NCBI Taxonomy" id="2748629"/>
    <lineage>
        <taxon>Bacteria</taxon>
        <taxon>Pseudomonadati</taxon>
        <taxon>Pseudomonadota</taxon>
        <taxon>Alphaproteobacteria</taxon>
        <taxon>Hyphomicrobiales</taxon>
        <taxon>Nitrobacteraceae</taxon>
        <taxon>Bradyrhizobium</taxon>
    </lineage>
</organism>
<accession>A0A973WRM0</accession>
<dbReference type="AlphaFoldDB" id="A0A973WRM0"/>
<proteinExistence type="predicted"/>
<name>A0A973WRM0_9BRAD</name>
<protein>
    <submittedName>
        <fullName evidence="1">Uncharacterized protein</fullName>
    </submittedName>
</protein>
<dbReference type="EMBL" id="JABWSX010000001">
    <property type="protein sequence ID" value="NVL07975.1"/>
    <property type="molecule type" value="Genomic_DNA"/>
</dbReference>